<comment type="caution">
    <text evidence="1">The sequence shown here is derived from an EMBL/GenBank/DDBJ whole genome shotgun (WGS) entry which is preliminary data.</text>
</comment>
<reference evidence="1" key="1">
    <citation type="journal article" date="2014" name="Front. Microbiol.">
        <title>High frequency of phylogenetically diverse reductive dehalogenase-homologous genes in deep subseafloor sedimentary metagenomes.</title>
        <authorList>
            <person name="Kawai M."/>
            <person name="Futagami T."/>
            <person name="Toyoda A."/>
            <person name="Takaki Y."/>
            <person name="Nishi S."/>
            <person name="Hori S."/>
            <person name="Arai W."/>
            <person name="Tsubouchi T."/>
            <person name="Morono Y."/>
            <person name="Uchiyama I."/>
            <person name="Ito T."/>
            <person name="Fujiyama A."/>
            <person name="Inagaki F."/>
            <person name="Takami H."/>
        </authorList>
    </citation>
    <scope>NUCLEOTIDE SEQUENCE</scope>
    <source>
        <strain evidence="1">Expedition CK06-06</strain>
    </source>
</reference>
<dbReference type="EMBL" id="BARV01019808">
    <property type="protein sequence ID" value="GAI20303.1"/>
    <property type="molecule type" value="Genomic_DNA"/>
</dbReference>
<evidence type="ECO:0000313" key="1">
    <source>
        <dbReference type="EMBL" id="GAI20303.1"/>
    </source>
</evidence>
<gene>
    <name evidence="1" type="ORF">S06H3_33218</name>
</gene>
<organism evidence="1">
    <name type="scientific">marine sediment metagenome</name>
    <dbReference type="NCBI Taxonomy" id="412755"/>
    <lineage>
        <taxon>unclassified sequences</taxon>
        <taxon>metagenomes</taxon>
        <taxon>ecological metagenomes</taxon>
    </lineage>
</organism>
<dbReference type="AlphaFoldDB" id="X1LMH5"/>
<sequence length="163" mass="18682">MVELWYEVGDEPESIDPTVPQRLTVIITHDVTHEHEHYIESVNVTIWPHNLVEHPDDGTDHDMEHYKNLTAGKTVVFETYTSQPTYSMFEYNYDDISDIYVSMGGAPINDDVIIRVTVTCHLTLEPFHREIDLVHPYIHPDTEFITALAPSIVISILLSIPLV</sequence>
<name>X1LMH5_9ZZZZ</name>
<proteinExistence type="predicted"/>
<feature type="non-terminal residue" evidence="1">
    <location>
        <position position="163"/>
    </location>
</feature>
<protein>
    <submittedName>
        <fullName evidence="1">Uncharacterized protein</fullName>
    </submittedName>
</protein>
<accession>X1LMH5</accession>